<dbReference type="EC" id="6.3.2.9" evidence="7 8"/>
<evidence type="ECO:0000256" key="3">
    <source>
        <dbReference type="ARBA" id="ARBA00022490"/>
    </source>
</evidence>
<feature type="domain" description="Mur ligase C-terminal" evidence="9">
    <location>
        <begin position="320"/>
        <end position="433"/>
    </location>
</feature>
<dbReference type="InterPro" id="IPR004101">
    <property type="entry name" value="Mur_ligase_C"/>
</dbReference>
<feature type="binding site" evidence="7">
    <location>
        <begin position="123"/>
        <end position="129"/>
    </location>
    <ligand>
        <name>ATP</name>
        <dbReference type="ChEBI" id="CHEBI:30616"/>
    </ligand>
</feature>
<dbReference type="GO" id="GO:0008764">
    <property type="term" value="F:UDP-N-acetylmuramoylalanine-D-glutamate ligase activity"/>
    <property type="evidence" value="ECO:0007669"/>
    <property type="project" value="UniProtKB-EC"/>
</dbReference>
<keyword evidence="12" id="KW-1185">Reference proteome</keyword>
<reference evidence="11 12" key="1">
    <citation type="submission" date="2019-08" db="EMBL/GenBank/DDBJ databases">
        <authorList>
            <person name="Toschakov S.V."/>
        </authorList>
    </citation>
    <scope>NUCLEOTIDE SEQUENCE [LARGE SCALE GENOMIC DNA]</scope>
    <source>
        <strain evidence="11 12">3753O</strain>
    </source>
</reference>
<comment type="similarity">
    <text evidence="7">Belongs to the MurCDEF family.</text>
</comment>
<sequence>MTAPAGTSLPPLQGLPVLIYSLGIEGRDLARWLVVHGARVTISDTRSEAELAAAGAAPPEGVERVVTGQPLLDPAGFGLVAVSQSILRYNPALARARELGIPITSQMRLFLQLCPGRTIGITGSSGKSTTTALVGAMAREAGIEFVLGGNIGEPLLARLDEIRPSTTVILEISHTQLQYTDRSPHIAAVTNVTPNHLDQFSWDEYVGLKRNHIAHQSRDDIAVLNQDNAVTRAFMASVRGRLVATSIEAPLQLDGAFIEGGEIVFRRGSRVTPVVPVAEVRLRGRHNLANAVMACAIAAEAGWPVTAMARAIRTFAGVPHRLEVVGRAGGATWVNDSIATSPERTVAGLRAFDEPVVLLLGGRDKHLPLDVLQEAAALRCRAVVCFGEAGPLFHAALAGRVETALLVDALEDAVQAAAGLARPGDVILLSPAGTSFDRYSNFEARGEHFRQLVRQLPGFTPEVSP</sequence>
<evidence type="ECO:0000259" key="10">
    <source>
        <dbReference type="Pfam" id="PF08245"/>
    </source>
</evidence>
<evidence type="ECO:0000256" key="6">
    <source>
        <dbReference type="ARBA" id="ARBA00022840"/>
    </source>
</evidence>
<dbReference type="Proteomes" id="UP000326331">
    <property type="component" value="Chromosome"/>
</dbReference>
<dbReference type="HAMAP" id="MF_00639">
    <property type="entry name" value="MurD"/>
    <property type="match status" value="1"/>
</dbReference>
<dbReference type="EMBL" id="CP042829">
    <property type="protein sequence ID" value="QFG02108.1"/>
    <property type="molecule type" value="Genomic_DNA"/>
</dbReference>
<evidence type="ECO:0000313" key="12">
    <source>
        <dbReference type="Proteomes" id="UP000326331"/>
    </source>
</evidence>
<keyword evidence="7 8" id="KW-0131">Cell cycle</keyword>
<gene>
    <name evidence="7 11" type="primary">murD</name>
    <name evidence="11" type="ORF">Tbon_01950</name>
</gene>
<keyword evidence="7 8" id="KW-0133">Cell shape</keyword>
<evidence type="ECO:0000256" key="7">
    <source>
        <dbReference type="HAMAP-Rule" id="MF_00639"/>
    </source>
</evidence>
<evidence type="ECO:0000259" key="9">
    <source>
        <dbReference type="Pfam" id="PF02875"/>
    </source>
</evidence>
<evidence type="ECO:0000256" key="5">
    <source>
        <dbReference type="ARBA" id="ARBA00022741"/>
    </source>
</evidence>
<dbReference type="PANTHER" id="PTHR43692">
    <property type="entry name" value="UDP-N-ACETYLMURAMOYLALANINE--D-GLUTAMATE LIGASE"/>
    <property type="match status" value="1"/>
</dbReference>
<evidence type="ECO:0000256" key="1">
    <source>
        <dbReference type="ARBA" id="ARBA00004496"/>
    </source>
</evidence>
<dbReference type="SUPFAM" id="SSF53623">
    <property type="entry name" value="MurD-like peptide ligases, catalytic domain"/>
    <property type="match status" value="1"/>
</dbReference>
<accession>A0ABX6BZ69</accession>
<comment type="subcellular location">
    <subcellularLocation>
        <location evidence="1 7 8">Cytoplasm</location>
    </subcellularLocation>
</comment>
<evidence type="ECO:0000313" key="11">
    <source>
        <dbReference type="EMBL" id="QFG02108.1"/>
    </source>
</evidence>
<dbReference type="InterPro" id="IPR036565">
    <property type="entry name" value="Mur-like_cat_sf"/>
</dbReference>
<dbReference type="Gene3D" id="3.90.190.20">
    <property type="entry name" value="Mur ligase, C-terminal domain"/>
    <property type="match status" value="1"/>
</dbReference>
<evidence type="ECO:0000256" key="8">
    <source>
        <dbReference type="RuleBase" id="RU003664"/>
    </source>
</evidence>
<keyword evidence="7 8" id="KW-0132">Cell division</keyword>
<reference evidence="11 12" key="2">
    <citation type="submission" date="2019-10" db="EMBL/GenBank/DDBJ databases">
        <title>Thermopilla bonchosmolovskayae gen. nov., sp. nov., a moderately thermophilic Chloroflexi bacterium from a Chukotka hot spring (Arctic, Russia), representing a novel classis Thermopillaia, which include previously uncultivated lineage OLB14.</title>
        <authorList>
            <person name="Kochetkova T.V."/>
            <person name="Zayulina K.S."/>
            <person name="Zhigarkov V.S."/>
            <person name="Minaev N.V."/>
            <person name="Novikov A."/>
            <person name="Toshchakov S.V."/>
            <person name="Elcheninov A.G."/>
            <person name="Kublanov I.V."/>
        </authorList>
    </citation>
    <scope>NUCLEOTIDE SEQUENCE [LARGE SCALE GENOMIC DNA]</scope>
    <source>
        <strain evidence="11 12">3753O</strain>
    </source>
</reference>
<keyword evidence="7 8" id="KW-0961">Cell wall biogenesis/degradation</keyword>
<name>A0ABX6BZ69_9CHLR</name>
<evidence type="ECO:0000256" key="2">
    <source>
        <dbReference type="ARBA" id="ARBA00004752"/>
    </source>
</evidence>
<dbReference type="InterPro" id="IPR036615">
    <property type="entry name" value="Mur_ligase_C_dom_sf"/>
</dbReference>
<dbReference type="PANTHER" id="PTHR43692:SF1">
    <property type="entry name" value="UDP-N-ACETYLMURAMOYLALANINE--D-GLUTAMATE LIGASE"/>
    <property type="match status" value="1"/>
</dbReference>
<dbReference type="SUPFAM" id="SSF53244">
    <property type="entry name" value="MurD-like peptide ligases, peptide-binding domain"/>
    <property type="match status" value="1"/>
</dbReference>
<comment type="pathway">
    <text evidence="2 7 8">Cell wall biogenesis; peptidoglycan biosynthesis.</text>
</comment>
<dbReference type="RefSeq" id="WP_158066045.1">
    <property type="nucleotide sequence ID" value="NZ_CP042829.1"/>
</dbReference>
<keyword evidence="6 7" id="KW-0067">ATP-binding</keyword>
<proteinExistence type="inferred from homology"/>
<keyword evidence="5 7" id="KW-0547">Nucleotide-binding</keyword>
<dbReference type="Gene3D" id="3.40.1190.10">
    <property type="entry name" value="Mur-like, catalytic domain"/>
    <property type="match status" value="1"/>
</dbReference>
<dbReference type="InterPro" id="IPR013221">
    <property type="entry name" value="Mur_ligase_cen"/>
</dbReference>
<protein>
    <recommendedName>
        <fullName evidence="7 8">UDP-N-acetylmuramoylalanine--D-glutamate ligase</fullName>
        <ecNumber evidence="7 8">6.3.2.9</ecNumber>
    </recommendedName>
    <alternativeName>
        <fullName evidence="7">D-glutamic acid-adding enzyme</fullName>
    </alternativeName>
    <alternativeName>
        <fullName evidence="7">UDP-N-acetylmuramoyl-L-alanyl-D-glutamate synthetase</fullName>
    </alternativeName>
</protein>
<evidence type="ECO:0000256" key="4">
    <source>
        <dbReference type="ARBA" id="ARBA00022598"/>
    </source>
</evidence>
<feature type="domain" description="Mur ligase central" evidence="10">
    <location>
        <begin position="121"/>
        <end position="298"/>
    </location>
</feature>
<dbReference type="Pfam" id="PF02875">
    <property type="entry name" value="Mur_ligase_C"/>
    <property type="match status" value="1"/>
</dbReference>
<dbReference type="InterPro" id="IPR005762">
    <property type="entry name" value="MurD"/>
</dbReference>
<organism evidence="11 12">
    <name type="scientific">Tepidiforma bonchosmolovskayae</name>
    <dbReference type="NCBI Taxonomy" id="2601677"/>
    <lineage>
        <taxon>Bacteria</taxon>
        <taxon>Bacillati</taxon>
        <taxon>Chloroflexota</taxon>
        <taxon>Tepidiformia</taxon>
        <taxon>Tepidiformales</taxon>
        <taxon>Tepidiformaceae</taxon>
        <taxon>Tepidiforma</taxon>
    </lineage>
</organism>
<dbReference type="SUPFAM" id="SSF51984">
    <property type="entry name" value="MurCD N-terminal domain"/>
    <property type="match status" value="1"/>
</dbReference>
<keyword evidence="3 7" id="KW-0963">Cytoplasm</keyword>
<dbReference type="Pfam" id="PF08245">
    <property type="entry name" value="Mur_ligase_M"/>
    <property type="match status" value="1"/>
</dbReference>
<keyword evidence="4 7" id="KW-0436">Ligase</keyword>
<dbReference type="Gene3D" id="3.40.50.720">
    <property type="entry name" value="NAD(P)-binding Rossmann-like Domain"/>
    <property type="match status" value="1"/>
</dbReference>
<keyword evidence="7 8" id="KW-0573">Peptidoglycan synthesis</keyword>
<dbReference type="NCBIfam" id="TIGR01087">
    <property type="entry name" value="murD"/>
    <property type="match status" value="1"/>
</dbReference>
<comment type="function">
    <text evidence="7 8">Cell wall formation. Catalyzes the addition of glutamate to the nucleotide precursor UDP-N-acetylmuramoyl-L-alanine (UMA).</text>
</comment>
<comment type="catalytic activity">
    <reaction evidence="7 8">
        <text>UDP-N-acetyl-alpha-D-muramoyl-L-alanine + D-glutamate + ATP = UDP-N-acetyl-alpha-D-muramoyl-L-alanyl-D-glutamate + ADP + phosphate + H(+)</text>
        <dbReference type="Rhea" id="RHEA:16429"/>
        <dbReference type="ChEBI" id="CHEBI:15378"/>
        <dbReference type="ChEBI" id="CHEBI:29986"/>
        <dbReference type="ChEBI" id="CHEBI:30616"/>
        <dbReference type="ChEBI" id="CHEBI:43474"/>
        <dbReference type="ChEBI" id="CHEBI:83898"/>
        <dbReference type="ChEBI" id="CHEBI:83900"/>
        <dbReference type="ChEBI" id="CHEBI:456216"/>
        <dbReference type="EC" id="6.3.2.9"/>
    </reaction>
</comment>